<gene>
    <name evidence="2" type="ORF">K489DRAFT_89373</name>
</gene>
<evidence type="ECO:0000313" key="1">
    <source>
        <dbReference type="Proteomes" id="UP000504637"/>
    </source>
</evidence>
<reference evidence="2" key="3">
    <citation type="submission" date="2025-08" db="UniProtKB">
        <authorList>
            <consortium name="RefSeq"/>
        </authorList>
    </citation>
    <scope>IDENTIFICATION</scope>
    <source>
        <strain evidence="2">CBS 342.82</strain>
    </source>
</reference>
<dbReference type="RefSeq" id="XP_033455769.1">
    <property type="nucleotide sequence ID" value="XM_033609016.1"/>
</dbReference>
<dbReference type="PANTHER" id="PTHR42085:SF1">
    <property type="entry name" value="F-BOX DOMAIN-CONTAINING PROTEIN"/>
    <property type="match status" value="1"/>
</dbReference>
<organism evidence="2">
    <name type="scientific">Dissoconium aciculare CBS 342.82</name>
    <dbReference type="NCBI Taxonomy" id="1314786"/>
    <lineage>
        <taxon>Eukaryota</taxon>
        <taxon>Fungi</taxon>
        <taxon>Dikarya</taxon>
        <taxon>Ascomycota</taxon>
        <taxon>Pezizomycotina</taxon>
        <taxon>Dothideomycetes</taxon>
        <taxon>Dothideomycetidae</taxon>
        <taxon>Mycosphaerellales</taxon>
        <taxon>Dissoconiaceae</taxon>
        <taxon>Dissoconium</taxon>
    </lineage>
</organism>
<name>A0A6J3LSX5_9PEZI</name>
<dbReference type="AlphaFoldDB" id="A0A6J3LSX5"/>
<dbReference type="OrthoDB" id="62952at2759"/>
<dbReference type="InterPro" id="IPR038883">
    <property type="entry name" value="AN11006-like"/>
</dbReference>
<evidence type="ECO:0008006" key="3">
    <source>
        <dbReference type="Google" id="ProtNLM"/>
    </source>
</evidence>
<reference evidence="2" key="1">
    <citation type="submission" date="2020-01" db="EMBL/GenBank/DDBJ databases">
        <authorList>
            <consortium name="DOE Joint Genome Institute"/>
            <person name="Haridas S."/>
            <person name="Albert R."/>
            <person name="Binder M."/>
            <person name="Bloem J."/>
            <person name="Labutti K."/>
            <person name="Salamov A."/>
            <person name="Andreopoulos B."/>
            <person name="Baker S.E."/>
            <person name="Barry K."/>
            <person name="Bills G."/>
            <person name="Bluhm B.H."/>
            <person name="Cannon C."/>
            <person name="Castanera R."/>
            <person name="Culley D.E."/>
            <person name="Daum C."/>
            <person name="Ezra D."/>
            <person name="Gonzalez J.B."/>
            <person name="Henrissat B."/>
            <person name="Kuo A."/>
            <person name="Liang C."/>
            <person name="Lipzen A."/>
            <person name="Lutzoni F."/>
            <person name="Magnuson J."/>
            <person name="Mondo S."/>
            <person name="Nolan M."/>
            <person name="Ohm R."/>
            <person name="Pangilinan J."/>
            <person name="Park H.-J."/>
            <person name="Ramirez L."/>
            <person name="Alfaro M."/>
            <person name="Sun H."/>
            <person name="Tritt A."/>
            <person name="Yoshinaga Y."/>
            <person name="Zwiers L.-H."/>
            <person name="Turgeon B.G."/>
            <person name="Goodwin S.B."/>
            <person name="Spatafora J.W."/>
            <person name="Crous P.W."/>
            <person name="Grigoriev I.V."/>
        </authorList>
    </citation>
    <scope>NUCLEOTIDE SEQUENCE</scope>
    <source>
        <strain evidence="2">CBS 342.82</strain>
    </source>
</reference>
<reference evidence="2" key="2">
    <citation type="submission" date="2020-04" db="EMBL/GenBank/DDBJ databases">
        <authorList>
            <consortium name="NCBI Genome Project"/>
        </authorList>
    </citation>
    <scope>NUCLEOTIDE SEQUENCE</scope>
    <source>
        <strain evidence="2">CBS 342.82</strain>
    </source>
</reference>
<dbReference type="PANTHER" id="PTHR42085">
    <property type="entry name" value="F-BOX DOMAIN-CONTAINING PROTEIN"/>
    <property type="match status" value="1"/>
</dbReference>
<protein>
    <recommendedName>
        <fullName evidence="3">F-box domain-containing protein</fullName>
    </recommendedName>
</protein>
<dbReference type="Proteomes" id="UP000504637">
    <property type="component" value="Unplaced"/>
</dbReference>
<accession>A0A6J3LSX5</accession>
<dbReference type="GeneID" id="54366817"/>
<evidence type="ECO:0000313" key="2">
    <source>
        <dbReference type="RefSeq" id="XP_033455769.1"/>
    </source>
</evidence>
<sequence>MTSGLERIPAELRNRIYQLLLPTAIVSARDRQLFLIRRSLKRCGPMKPAEWPGSGLLRLNRMISAEASAVFYGNVDFDFDLAHDKLGEDFLHRIGSQAKHIRSIVIGFPEISRGVHGGYSMNSSCQQQLAMLREHCEDVRYVHTDMMGSDFNSYEPCDKQPYCDYMHIIDKELRRFPKLEEVKVRAWEPTMEEWIKQEVKICGWKIVAETDKKKFDDASFVCGFQVYD</sequence>
<keyword evidence="1" id="KW-1185">Reference proteome</keyword>
<proteinExistence type="predicted"/>